<evidence type="ECO:0008006" key="3">
    <source>
        <dbReference type="Google" id="ProtNLM"/>
    </source>
</evidence>
<proteinExistence type="predicted"/>
<dbReference type="RefSeq" id="WP_203786263.1">
    <property type="nucleotide sequence ID" value="NZ_BOMV01000071.1"/>
</dbReference>
<protein>
    <recommendedName>
        <fullName evidence="3">Orc1-like AAA ATPase domain-containing protein</fullName>
    </recommendedName>
</protein>
<dbReference type="EMBL" id="BOMV01000071">
    <property type="protein sequence ID" value="GIE99263.1"/>
    <property type="molecule type" value="Genomic_DNA"/>
</dbReference>
<dbReference type="SUPFAM" id="SSF52540">
    <property type="entry name" value="P-loop containing nucleoside triphosphate hydrolases"/>
    <property type="match status" value="1"/>
</dbReference>
<dbReference type="Gene3D" id="3.40.50.300">
    <property type="entry name" value="P-loop containing nucleotide triphosphate hydrolases"/>
    <property type="match status" value="1"/>
</dbReference>
<evidence type="ECO:0000313" key="2">
    <source>
        <dbReference type="Proteomes" id="UP000636960"/>
    </source>
</evidence>
<sequence length="663" mass="71991">MSTRVADLLDHARERSFVGRGAELGAFGEALGGSGRRVLFLHGPGGIGKSSTLHEFHRRARALGRTVVAVDGRDVDPAPDAFRTALGTAGLPAGAVLLIDGYEHLAPLDGWLRRDFLPGRSDADVVVIAGREPPASAWRTDPGWRRLAAIRRLEPLDRADSAELLARAGVPAHLRDKLVALGRGHPLATALLADAATSGSVPRSLADVPDLITALLECLVREPPTDAHAAGLATCAKAWLTTEDLLRDTVGADAPAIWSWLCRRPFITAGPRGLRPHELARDVLDAEFERRSPDRYRALHRIVHDHAVAGIRTAAGPDLQLRAQHLLYLHRHSPLTATYYELRELGSVALLPGTPADHGEVVATVERLHGPAQAGLCRRWLAERPGGLSVIRDDDGLLAFVLYLTLPRGGDLEEQDPVTRAALRHVERAGPLRPGERIDLARYYSGVRDDQRDRYAVMAGSVSSIIEWIGRTRAWSFVVTTDPEFWGPMFEYLAFTRSFETTVDGAPHVVYGMDWRRLPVDDWLDLMNEREQTGGTGPAPAHLLRPPPLGRDAFADAVRQALRDLHRPERLAAGPLAGTAVAAGPGLRPRIEAAVAALGDEPKGAALRSVLDRTFLRPAASQEAAAEVLGLPFSTYRRHLAKAVDRLVDVLWPVEIGTEPGTD</sequence>
<dbReference type="AlphaFoldDB" id="A0A919MXS4"/>
<name>A0A919MXS4_9ACTN</name>
<evidence type="ECO:0000313" key="1">
    <source>
        <dbReference type="EMBL" id="GIE99263.1"/>
    </source>
</evidence>
<dbReference type="Proteomes" id="UP000636960">
    <property type="component" value="Unassembled WGS sequence"/>
</dbReference>
<gene>
    <name evidence="1" type="ORF">Ari01nite_67280</name>
</gene>
<reference evidence="1" key="1">
    <citation type="submission" date="2021-01" db="EMBL/GenBank/DDBJ databases">
        <title>Whole genome shotgun sequence of Actinoplanes rishiriensis NBRC 108556.</title>
        <authorList>
            <person name="Komaki H."/>
            <person name="Tamura T."/>
        </authorList>
    </citation>
    <scope>NUCLEOTIDE SEQUENCE</scope>
    <source>
        <strain evidence="1">NBRC 108556</strain>
    </source>
</reference>
<comment type="caution">
    <text evidence="1">The sequence shown here is derived from an EMBL/GenBank/DDBJ whole genome shotgun (WGS) entry which is preliminary data.</text>
</comment>
<organism evidence="1 2">
    <name type="scientific">Paractinoplanes rishiriensis</name>
    <dbReference type="NCBI Taxonomy" id="1050105"/>
    <lineage>
        <taxon>Bacteria</taxon>
        <taxon>Bacillati</taxon>
        <taxon>Actinomycetota</taxon>
        <taxon>Actinomycetes</taxon>
        <taxon>Micromonosporales</taxon>
        <taxon>Micromonosporaceae</taxon>
        <taxon>Paractinoplanes</taxon>
    </lineage>
</organism>
<keyword evidence="2" id="KW-1185">Reference proteome</keyword>
<accession>A0A919MXS4</accession>
<dbReference type="InterPro" id="IPR027417">
    <property type="entry name" value="P-loop_NTPase"/>
</dbReference>